<evidence type="ECO:0000313" key="3">
    <source>
        <dbReference type="EMBL" id="MBU2788997.1"/>
    </source>
</evidence>
<protein>
    <submittedName>
        <fullName evidence="3">VacJ family lipoprotein</fullName>
    </submittedName>
</protein>
<dbReference type="AlphaFoldDB" id="A0AAE2YRU0"/>
<dbReference type="GO" id="GO:0120010">
    <property type="term" value="P:intermembrane phospholipid transfer"/>
    <property type="evidence" value="ECO:0007669"/>
    <property type="project" value="TreeGrafter"/>
</dbReference>
<accession>A0AAE2YRU0</accession>
<comment type="similarity">
    <text evidence="1">Belongs to the MlaA family.</text>
</comment>
<reference evidence="3" key="1">
    <citation type="journal article" date="2021" name="ISME J.">
        <title>Genomic evolution of the class Acidithiobacillia: deep-branching Proteobacteria living in extreme acidic conditions.</title>
        <authorList>
            <person name="Moya-Beltran A."/>
            <person name="Beard S."/>
            <person name="Rojas-Villalobos C."/>
            <person name="Issotta F."/>
            <person name="Gallardo Y."/>
            <person name="Ulloa R."/>
            <person name="Giaveno A."/>
            <person name="Degli Esposti M."/>
            <person name="Johnson D.B."/>
            <person name="Quatrini R."/>
        </authorList>
    </citation>
    <scope>NUCLEOTIDE SEQUENCE</scope>
    <source>
        <strain evidence="3">VAN18-1</strain>
    </source>
</reference>
<name>A0AAE2YRU0_9PROT</name>
<dbReference type="GO" id="GO:0016020">
    <property type="term" value="C:membrane"/>
    <property type="evidence" value="ECO:0007669"/>
    <property type="project" value="InterPro"/>
</dbReference>
<dbReference type="PANTHER" id="PTHR30035">
    <property type="entry name" value="LIPOPROTEIN VACJ-RELATED"/>
    <property type="match status" value="1"/>
</dbReference>
<dbReference type="PRINTS" id="PR01805">
    <property type="entry name" value="VACJLIPOPROT"/>
</dbReference>
<dbReference type="PANTHER" id="PTHR30035:SF3">
    <property type="entry name" value="INTERMEMBRANE PHOSPHOLIPID TRANSPORT SYSTEM LIPOPROTEIN MLAA"/>
    <property type="match status" value="1"/>
</dbReference>
<organism evidence="3 4">
    <name type="scientific">Igneacidithiobacillus copahuensis</name>
    <dbReference type="NCBI Taxonomy" id="2724909"/>
    <lineage>
        <taxon>Bacteria</taxon>
        <taxon>Pseudomonadati</taxon>
        <taxon>Pseudomonadota</taxon>
        <taxon>Acidithiobacillia</taxon>
        <taxon>Acidithiobacillales</taxon>
        <taxon>Acidithiobacillaceae</taxon>
        <taxon>Igneacidithiobacillus</taxon>
    </lineage>
</organism>
<evidence type="ECO:0000256" key="1">
    <source>
        <dbReference type="ARBA" id="ARBA00010634"/>
    </source>
</evidence>
<keyword evidence="2" id="KW-0732">Signal</keyword>
<sequence>MHGPSSASSGATDPLEPVNKPIFNANLWLFRNVLGPVNQGYEAVTPKFFRTSVSNVFANADMPYIFLNDFLQGRVQPGMEGLSRFLVNTIFGLGGIFDVANKLDLPKQDNGFGVTLGVWGVPQGPYLVLPFYGPSSLRNLPGMALAIFVAPPYYFPSSNAQWAWGGMGVINTGHVDAPQVKMVEDAVNPYVFARNAWEQHEQFLIDGGKVNKNQLLEGLDLPPTAGTASAANVP</sequence>
<evidence type="ECO:0000256" key="2">
    <source>
        <dbReference type="ARBA" id="ARBA00022729"/>
    </source>
</evidence>
<keyword evidence="4" id="KW-1185">Reference proteome</keyword>
<comment type="caution">
    <text evidence="3">The sequence shown here is derived from an EMBL/GenBank/DDBJ whole genome shotgun (WGS) entry which is preliminary data.</text>
</comment>
<dbReference type="InterPro" id="IPR007428">
    <property type="entry name" value="MlaA"/>
</dbReference>
<dbReference type="EMBL" id="JAAXYO010000180">
    <property type="protein sequence ID" value="MBU2788997.1"/>
    <property type="molecule type" value="Genomic_DNA"/>
</dbReference>
<evidence type="ECO:0000313" key="4">
    <source>
        <dbReference type="Proteomes" id="UP001197378"/>
    </source>
</evidence>
<gene>
    <name evidence="3" type="ORF">HFQ13_12425</name>
</gene>
<keyword evidence="3" id="KW-0449">Lipoprotein</keyword>
<proteinExistence type="inferred from homology"/>
<dbReference type="Pfam" id="PF04333">
    <property type="entry name" value="MlaA"/>
    <property type="match status" value="1"/>
</dbReference>
<dbReference type="Proteomes" id="UP001197378">
    <property type="component" value="Unassembled WGS sequence"/>
</dbReference>